<keyword evidence="2" id="KW-1185">Reference proteome</keyword>
<evidence type="ECO:0000313" key="2">
    <source>
        <dbReference type="Proteomes" id="UP001046350"/>
    </source>
</evidence>
<sequence length="179" mass="20669">MSDKNHTYGTSVVEFFKHDDAELQKLIKEKEISYFRHSESPAYPQLGVNVDWFSDKPLHLALTELTSWLLKGYTIATAISQPLYLKIQLRKPTTITEADLKQLVVEAKADYAQQRYDRNITETQRQIEFTVVRKRREAEAEAARTTEDLLESVRKDALADLIEAYKKPPKVKKAVETPE</sequence>
<reference evidence="1" key="1">
    <citation type="journal article" date="2021" name="Microorganisms">
        <title>The Ever-Expanding Pseudomonas Genus: Description of 43 New Species and Partition of the Pseudomonas putida Group.</title>
        <authorList>
            <person name="Girard L."/>
            <person name="Lood C."/>
            <person name="Hofte M."/>
            <person name="Vandamme P."/>
            <person name="Rokni-Zadeh H."/>
            <person name="van Noort V."/>
            <person name="Lavigne R."/>
            <person name="De Mot R."/>
        </authorList>
    </citation>
    <scope>NUCLEOTIDE SEQUENCE</scope>
    <source>
        <strain evidence="1">COW40</strain>
    </source>
</reference>
<dbReference type="RefSeq" id="WP_217839565.1">
    <property type="nucleotide sequence ID" value="NZ_CP077076.1"/>
</dbReference>
<evidence type="ECO:0000313" key="1">
    <source>
        <dbReference type="EMBL" id="QXH49967.1"/>
    </source>
</evidence>
<gene>
    <name evidence="1" type="ORF">KSS94_18710</name>
</gene>
<protein>
    <submittedName>
        <fullName evidence="1">Uncharacterized protein</fullName>
    </submittedName>
</protein>
<dbReference type="EMBL" id="CP077076">
    <property type="protein sequence ID" value="QXH49967.1"/>
    <property type="molecule type" value="Genomic_DNA"/>
</dbReference>
<name>A0ABX8N200_9PSED</name>
<accession>A0ABX8N200</accession>
<proteinExistence type="predicted"/>
<organism evidence="1 2">
    <name type="scientific">Pseudomonas fakonensis</name>
    <dbReference type="NCBI Taxonomy" id="2842355"/>
    <lineage>
        <taxon>Bacteria</taxon>
        <taxon>Pseudomonadati</taxon>
        <taxon>Pseudomonadota</taxon>
        <taxon>Gammaproteobacteria</taxon>
        <taxon>Pseudomonadales</taxon>
        <taxon>Pseudomonadaceae</taxon>
        <taxon>Pseudomonas</taxon>
    </lineage>
</organism>
<dbReference type="Proteomes" id="UP001046350">
    <property type="component" value="Chromosome"/>
</dbReference>